<feature type="chain" id="PRO_5021958815" evidence="2">
    <location>
        <begin position="20"/>
        <end position="346"/>
    </location>
</feature>
<reference evidence="3 4" key="1">
    <citation type="submission" date="2019-02" db="EMBL/GenBank/DDBJ databases">
        <title>Deep-cultivation of Planctomycetes and their phenomic and genomic characterization uncovers novel biology.</title>
        <authorList>
            <person name="Wiegand S."/>
            <person name="Jogler M."/>
            <person name="Boedeker C."/>
            <person name="Pinto D."/>
            <person name="Vollmers J."/>
            <person name="Rivas-Marin E."/>
            <person name="Kohn T."/>
            <person name="Peeters S.H."/>
            <person name="Heuer A."/>
            <person name="Rast P."/>
            <person name="Oberbeckmann S."/>
            <person name="Bunk B."/>
            <person name="Jeske O."/>
            <person name="Meyerdierks A."/>
            <person name="Storesund J.E."/>
            <person name="Kallscheuer N."/>
            <person name="Luecker S."/>
            <person name="Lage O.M."/>
            <person name="Pohl T."/>
            <person name="Merkel B.J."/>
            <person name="Hornburger P."/>
            <person name="Mueller R.-W."/>
            <person name="Bruemmer F."/>
            <person name="Labrenz M."/>
            <person name="Spormann A.M."/>
            <person name="Op den Camp H."/>
            <person name="Overmann J."/>
            <person name="Amann R."/>
            <person name="Jetten M.S.M."/>
            <person name="Mascher T."/>
            <person name="Medema M.H."/>
            <person name="Devos D.P."/>
            <person name="Kaster A.-K."/>
            <person name="Ovreas L."/>
            <person name="Rohde M."/>
            <person name="Galperin M.Y."/>
            <person name="Jogler C."/>
        </authorList>
    </citation>
    <scope>NUCLEOTIDE SEQUENCE [LARGE SCALE GENOMIC DNA]</scope>
    <source>
        <strain evidence="3 4">Pan265</strain>
    </source>
</reference>
<evidence type="ECO:0000256" key="1">
    <source>
        <dbReference type="SAM" id="Phobius"/>
    </source>
</evidence>
<accession>A0A518BU61</accession>
<dbReference type="RefSeq" id="WP_145444649.1">
    <property type="nucleotide sequence ID" value="NZ_CP036280.1"/>
</dbReference>
<feature type="transmembrane region" description="Helical" evidence="1">
    <location>
        <begin position="320"/>
        <end position="342"/>
    </location>
</feature>
<gene>
    <name evidence="3" type="ORF">Pan265_03290</name>
</gene>
<dbReference type="SUPFAM" id="SSF101898">
    <property type="entry name" value="NHL repeat"/>
    <property type="match status" value="1"/>
</dbReference>
<sequence precursor="true">MRSLALCCAVAGLSSAALAADYVEVASHEDLFGAGSTMFTRSVVTDGASTLYVFGADNNPLGFEVIKYDTTTSTATKLADLTSFVSDIPSFSPDDPFPGYGFGYVAATNELQLIDGASSAIYRFDASTGDAYEYLSNAAIAAHTGLASADLVNYSGTTVDGEAVFFEDDSKSILISSSAGSVSTLVSATELVDATGGNDVRTGLTSDGQGNYYWGQNSTDVIYKYDGNTVSPFIAIGAVGGDSFSGDMFYAPDGLIYVRMRTGGANALWSFDPAAVDPTASLTQILSGSQLADGPLGSNFISEISWFEGQPGFHRISTSLGYYAVPAPSTFALAAILGMAGLTRRR</sequence>
<evidence type="ECO:0000313" key="3">
    <source>
        <dbReference type="EMBL" id="QDU70501.1"/>
    </source>
</evidence>
<name>A0A518BU61_9BACT</name>
<keyword evidence="1" id="KW-1133">Transmembrane helix</keyword>
<keyword evidence="1" id="KW-0472">Membrane</keyword>
<evidence type="ECO:0000256" key="2">
    <source>
        <dbReference type="SAM" id="SignalP"/>
    </source>
</evidence>
<evidence type="ECO:0000313" key="4">
    <source>
        <dbReference type="Proteomes" id="UP000320386"/>
    </source>
</evidence>
<dbReference type="AlphaFoldDB" id="A0A518BU61"/>
<keyword evidence="2" id="KW-0732">Signal</keyword>
<protein>
    <submittedName>
        <fullName evidence="3">Uncharacterized protein</fullName>
    </submittedName>
</protein>
<organism evidence="3 4">
    <name type="scientific">Mucisphaera calidilacus</name>
    <dbReference type="NCBI Taxonomy" id="2527982"/>
    <lineage>
        <taxon>Bacteria</taxon>
        <taxon>Pseudomonadati</taxon>
        <taxon>Planctomycetota</taxon>
        <taxon>Phycisphaerae</taxon>
        <taxon>Phycisphaerales</taxon>
        <taxon>Phycisphaeraceae</taxon>
        <taxon>Mucisphaera</taxon>
    </lineage>
</organism>
<dbReference type="Proteomes" id="UP000320386">
    <property type="component" value="Chromosome"/>
</dbReference>
<feature type="signal peptide" evidence="2">
    <location>
        <begin position="1"/>
        <end position="19"/>
    </location>
</feature>
<dbReference type="EMBL" id="CP036280">
    <property type="protein sequence ID" value="QDU70501.1"/>
    <property type="molecule type" value="Genomic_DNA"/>
</dbReference>
<dbReference type="KEGG" id="mcad:Pan265_03290"/>
<keyword evidence="4" id="KW-1185">Reference proteome</keyword>
<dbReference type="OrthoDB" id="280681at2"/>
<proteinExistence type="predicted"/>
<keyword evidence="1" id="KW-0812">Transmembrane</keyword>